<organism evidence="5 6">
    <name type="scientific">Saccharomyces mikatae IFO 1815</name>
    <dbReference type="NCBI Taxonomy" id="226126"/>
    <lineage>
        <taxon>Eukaryota</taxon>
        <taxon>Fungi</taxon>
        <taxon>Dikarya</taxon>
        <taxon>Ascomycota</taxon>
        <taxon>Saccharomycotina</taxon>
        <taxon>Saccharomycetes</taxon>
        <taxon>Saccharomycetales</taxon>
        <taxon>Saccharomycetaceae</taxon>
        <taxon>Saccharomyces</taxon>
    </lineage>
</organism>
<evidence type="ECO:0000256" key="2">
    <source>
        <dbReference type="ARBA" id="ARBA00023242"/>
    </source>
</evidence>
<feature type="compositionally biased region" description="Basic and acidic residues" evidence="3">
    <location>
        <begin position="37"/>
        <end position="57"/>
    </location>
</feature>
<evidence type="ECO:0000256" key="3">
    <source>
        <dbReference type="SAM" id="MobiDB-lite"/>
    </source>
</evidence>
<dbReference type="GO" id="GO:0005634">
    <property type="term" value="C:nucleus"/>
    <property type="evidence" value="ECO:0007669"/>
    <property type="project" value="UniProtKB-SubCell"/>
</dbReference>
<dbReference type="EMBL" id="OX365770">
    <property type="protein sequence ID" value="CAI4035978.1"/>
    <property type="molecule type" value="Genomic_DNA"/>
</dbReference>
<feature type="compositionally biased region" description="Polar residues" evidence="3">
    <location>
        <begin position="1"/>
        <end position="10"/>
    </location>
</feature>
<sequence length="172" mass="20167">MSSTSDNTTNTREKKPLKFVSEGVGNVETQKIREQVEQKKYESEYRRKTRKSLRDQLRSNAISKQKQYNGLVRDRESFTRLSKDDLEFYQNSKNELLKKEKEFNNYLNTKAVIFERKQKALLSENDPARNTEENTETRTSLTGKMLIRGVKPSSSKPKIKVSIKKLNKKLEK</sequence>
<feature type="domain" description="FAM192A/Fyv6 N-terminal" evidence="4">
    <location>
        <begin position="28"/>
        <end position="106"/>
    </location>
</feature>
<gene>
    <name evidence="5" type="primary">SMKI14G1890</name>
    <name evidence="5" type="ORF">SMKI_14G1890</name>
</gene>
<feature type="region of interest" description="Disordered" evidence="3">
    <location>
        <begin position="1"/>
        <end position="22"/>
    </location>
</feature>
<reference evidence="5" key="1">
    <citation type="submission" date="2022-10" db="EMBL/GenBank/DDBJ databases">
        <authorList>
            <person name="Byrne P K."/>
        </authorList>
    </citation>
    <scope>NUCLEOTIDE SEQUENCE</scope>
    <source>
        <strain evidence="5">IFO1815</strain>
    </source>
</reference>
<feature type="region of interest" description="Disordered" evidence="3">
    <location>
        <begin position="149"/>
        <end position="172"/>
    </location>
</feature>
<feature type="compositionally biased region" description="Basic residues" evidence="3">
    <location>
        <begin position="157"/>
        <end position="172"/>
    </location>
</feature>
<comment type="subcellular location">
    <subcellularLocation>
        <location evidence="1">Nucleus</location>
    </subcellularLocation>
</comment>
<dbReference type="GeneID" id="80920866"/>
<keyword evidence="2" id="KW-0539">Nucleus</keyword>
<dbReference type="RefSeq" id="XP_056079098.1">
    <property type="nucleotide sequence ID" value="XM_056225262.1"/>
</dbReference>
<dbReference type="AlphaFoldDB" id="A0AA35IS94"/>
<keyword evidence="6" id="KW-1185">Reference proteome</keyword>
<dbReference type="Pfam" id="PF10187">
    <property type="entry name" value="FAM192A_Fyv6_N"/>
    <property type="match status" value="1"/>
</dbReference>
<evidence type="ECO:0000313" key="5">
    <source>
        <dbReference type="EMBL" id="CAI4035978.1"/>
    </source>
</evidence>
<proteinExistence type="predicted"/>
<feature type="region of interest" description="Disordered" evidence="3">
    <location>
        <begin position="37"/>
        <end position="66"/>
    </location>
</feature>
<dbReference type="InterPro" id="IPR019331">
    <property type="entry name" value="FAM192A/Fyv6_N"/>
</dbReference>
<evidence type="ECO:0000259" key="4">
    <source>
        <dbReference type="Pfam" id="PF10187"/>
    </source>
</evidence>
<dbReference type="Proteomes" id="UP001161438">
    <property type="component" value="Chromosome 14"/>
</dbReference>
<evidence type="ECO:0000256" key="1">
    <source>
        <dbReference type="ARBA" id="ARBA00004123"/>
    </source>
</evidence>
<evidence type="ECO:0000313" key="6">
    <source>
        <dbReference type="Proteomes" id="UP001161438"/>
    </source>
</evidence>
<name>A0AA35IS94_SACMI</name>
<accession>A0AA35IS94</accession>
<protein>
    <recommendedName>
        <fullName evidence="4">FAM192A/Fyv6 N-terminal domain-containing protein</fullName>
    </recommendedName>
</protein>